<dbReference type="EMBL" id="BGPR01051858">
    <property type="protein sequence ID" value="GBO28762.1"/>
    <property type="molecule type" value="Genomic_DNA"/>
</dbReference>
<evidence type="ECO:0000256" key="5">
    <source>
        <dbReference type="ARBA" id="ARBA00022722"/>
    </source>
</evidence>
<keyword evidence="8" id="KW-0695">RNA-directed DNA polymerase</keyword>
<dbReference type="Pfam" id="PF17921">
    <property type="entry name" value="Integrase_H2C2"/>
    <property type="match status" value="1"/>
</dbReference>
<evidence type="ECO:0000256" key="1">
    <source>
        <dbReference type="ARBA" id="ARBA00012493"/>
    </source>
</evidence>
<evidence type="ECO:0000259" key="9">
    <source>
        <dbReference type="PROSITE" id="PS50994"/>
    </source>
</evidence>
<protein>
    <recommendedName>
        <fullName evidence="1">RNA-directed DNA polymerase</fullName>
        <ecNumber evidence="1">2.7.7.49</ecNumber>
    </recommendedName>
</protein>
<proteinExistence type="predicted"/>
<dbReference type="GO" id="GO:0004519">
    <property type="term" value="F:endonuclease activity"/>
    <property type="evidence" value="ECO:0007669"/>
    <property type="project" value="UniProtKB-KW"/>
</dbReference>
<dbReference type="EMBL" id="BGPR01051859">
    <property type="protein sequence ID" value="GBO28769.1"/>
    <property type="molecule type" value="Genomic_DNA"/>
</dbReference>
<dbReference type="GO" id="GO:0015074">
    <property type="term" value="P:DNA integration"/>
    <property type="evidence" value="ECO:0007669"/>
    <property type="project" value="InterPro"/>
</dbReference>
<dbReference type="PROSITE" id="PS50994">
    <property type="entry name" value="INTEGRASE"/>
    <property type="match status" value="1"/>
</dbReference>
<keyword evidence="5" id="KW-0540">Nuclease</keyword>
<evidence type="ECO:0000313" key="10">
    <source>
        <dbReference type="EMBL" id="GBO28762.1"/>
    </source>
</evidence>
<dbReference type="CDD" id="cd01647">
    <property type="entry name" value="RT_LTR"/>
    <property type="match status" value="1"/>
</dbReference>
<dbReference type="Gene3D" id="1.10.340.70">
    <property type="match status" value="1"/>
</dbReference>
<reference evidence="11 12" key="1">
    <citation type="journal article" date="2019" name="Sci. Rep.">
        <title>Orb-weaving spider Araneus ventricosus genome elucidates the spidroin gene catalogue.</title>
        <authorList>
            <person name="Kono N."/>
            <person name="Nakamura H."/>
            <person name="Ohtoshi R."/>
            <person name="Moran D.A.P."/>
            <person name="Shinohara A."/>
            <person name="Yoshida Y."/>
            <person name="Fujiwara M."/>
            <person name="Mori M."/>
            <person name="Tomita M."/>
            <person name="Arakawa K."/>
        </authorList>
    </citation>
    <scope>NUCLEOTIDE SEQUENCE [LARGE SCALE GENOMIC DNA]</scope>
</reference>
<dbReference type="GO" id="GO:0003964">
    <property type="term" value="F:RNA-directed DNA polymerase activity"/>
    <property type="evidence" value="ECO:0007669"/>
    <property type="project" value="UniProtKB-KW"/>
</dbReference>
<dbReference type="PANTHER" id="PTHR37984">
    <property type="entry name" value="PROTEIN CBG26694"/>
    <property type="match status" value="1"/>
</dbReference>
<dbReference type="InterPro" id="IPR043502">
    <property type="entry name" value="DNA/RNA_pol_sf"/>
</dbReference>
<dbReference type="InterPro" id="IPR036397">
    <property type="entry name" value="RNaseH_sf"/>
</dbReference>
<dbReference type="FunFam" id="3.10.10.10:FF:000007">
    <property type="entry name" value="Retrovirus-related Pol polyprotein from transposon 17.6-like Protein"/>
    <property type="match status" value="1"/>
</dbReference>
<dbReference type="Gene3D" id="3.30.420.10">
    <property type="entry name" value="Ribonuclease H-like superfamily/Ribonuclease H"/>
    <property type="match status" value="1"/>
</dbReference>
<comment type="caution">
    <text evidence="11">The sequence shown here is derived from an EMBL/GenBank/DDBJ whole genome shotgun (WGS) entry which is preliminary data.</text>
</comment>
<dbReference type="FunFam" id="3.30.420.10:FF:000032">
    <property type="entry name" value="Retrovirus-related Pol polyprotein from transposon 297-like Protein"/>
    <property type="match status" value="1"/>
</dbReference>
<dbReference type="InterPro" id="IPR050951">
    <property type="entry name" value="Retrovirus_Pol_polyprotein"/>
</dbReference>
<dbReference type="Pfam" id="PF00078">
    <property type="entry name" value="RVT_1"/>
    <property type="match status" value="1"/>
</dbReference>
<dbReference type="Gene3D" id="3.10.10.10">
    <property type="entry name" value="HIV Type 1 Reverse Transcriptase, subunit A, domain 1"/>
    <property type="match status" value="1"/>
</dbReference>
<dbReference type="GO" id="GO:0008233">
    <property type="term" value="F:peptidase activity"/>
    <property type="evidence" value="ECO:0007669"/>
    <property type="project" value="UniProtKB-KW"/>
</dbReference>
<evidence type="ECO:0000256" key="7">
    <source>
        <dbReference type="ARBA" id="ARBA00022801"/>
    </source>
</evidence>
<keyword evidence="3" id="KW-0808">Transferase</keyword>
<keyword evidence="2" id="KW-0645">Protease</keyword>
<keyword evidence="12" id="KW-1185">Reference proteome</keyword>
<gene>
    <name evidence="11" type="primary">TY3B-I_1417</name>
    <name evidence="10" type="synonym">TY3B-I_774</name>
    <name evidence="10" type="ORF">AVEN_54249_1</name>
    <name evidence="11" type="ORF">AVEN_55569_1</name>
</gene>
<dbReference type="Proteomes" id="UP000499080">
    <property type="component" value="Unassembled WGS sequence"/>
</dbReference>
<evidence type="ECO:0000256" key="4">
    <source>
        <dbReference type="ARBA" id="ARBA00022695"/>
    </source>
</evidence>
<name>A0A4Y2VUE3_ARAVE</name>
<evidence type="ECO:0000256" key="2">
    <source>
        <dbReference type="ARBA" id="ARBA00022670"/>
    </source>
</evidence>
<dbReference type="Gene3D" id="3.30.70.270">
    <property type="match status" value="1"/>
</dbReference>
<dbReference type="FunFam" id="3.10.20.370:FF:000001">
    <property type="entry name" value="Retrovirus-related Pol polyprotein from transposon 17.6-like protein"/>
    <property type="match status" value="1"/>
</dbReference>
<organism evidence="11 12">
    <name type="scientific">Araneus ventricosus</name>
    <name type="common">Orbweaver spider</name>
    <name type="synonym">Epeira ventricosa</name>
    <dbReference type="NCBI Taxonomy" id="182803"/>
    <lineage>
        <taxon>Eukaryota</taxon>
        <taxon>Metazoa</taxon>
        <taxon>Ecdysozoa</taxon>
        <taxon>Arthropoda</taxon>
        <taxon>Chelicerata</taxon>
        <taxon>Arachnida</taxon>
        <taxon>Araneae</taxon>
        <taxon>Araneomorphae</taxon>
        <taxon>Entelegynae</taxon>
        <taxon>Araneoidea</taxon>
        <taxon>Araneidae</taxon>
        <taxon>Araneus</taxon>
    </lineage>
</organism>
<dbReference type="InterPro" id="IPR041373">
    <property type="entry name" value="RT_RNaseH"/>
</dbReference>
<dbReference type="InterPro" id="IPR012337">
    <property type="entry name" value="RNaseH-like_sf"/>
</dbReference>
<evidence type="ECO:0000256" key="3">
    <source>
        <dbReference type="ARBA" id="ARBA00022679"/>
    </source>
</evidence>
<evidence type="ECO:0000313" key="11">
    <source>
        <dbReference type="EMBL" id="GBO28769.1"/>
    </source>
</evidence>
<dbReference type="CDD" id="cd09274">
    <property type="entry name" value="RNase_HI_RT_Ty3"/>
    <property type="match status" value="1"/>
</dbReference>
<dbReference type="PANTHER" id="PTHR37984:SF15">
    <property type="entry name" value="INTEGRASE CATALYTIC DOMAIN-CONTAINING PROTEIN"/>
    <property type="match status" value="1"/>
</dbReference>
<keyword evidence="6" id="KW-0255">Endonuclease</keyword>
<accession>A0A4Y2VUE3</accession>
<dbReference type="InterPro" id="IPR001584">
    <property type="entry name" value="Integrase_cat-core"/>
</dbReference>
<dbReference type="OrthoDB" id="420169at2759"/>
<dbReference type="InterPro" id="IPR043128">
    <property type="entry name" value="Rev_trsase/Diguanyl_cyclase"/>
</dbReference>
<evidence type="ECO:0000256" key="6">
    <source>
        <dbReference type="ARBA" id="ARBA00022759"/>
    </source>
</evidence>
<evidence type="ECO:0000256" key="8">
    <source>
        <dbReference type="ARBA" id="ARBA00022918"/>
    </source>
</evidence>
<evidence type="ECO:0000313" key="12">
    <source>
        <dbReference type="Proteomes" id="UP000499080"/>
    </source>
</evidence>
<dbReference type="SUPFAM" id="SSF56672">
    <property type="entry name" value="DNA/RNA polymerases"/>
    <property type="match status" value="1"/>
</dbReference>
<dbReference type="AlphaFoldDB" id="A0A4Y2VUE3"/>
<dbReference type="Pfam" id="PF17917">
    <property type="entry name" value="RT_RNaseH"/>
    <property type="match status" value="1"/>
</dbReference>
<dbReference type="GO" id="GO:0042575">
    <property type="term" value="C:DNA polymerase complex"/>
    <property type="evidence" value="ECO:0007669"/>
    <property type="project" value="UniProtKB-ARBA"/>
</dbReference>
<keyword evidence="7" id="KW-0378">Hydrolase</keyword>
<dbReference type="InterPro" id="IPR041588">
    <property type="entry name" value="Integrase_H2C2"/>
</dbReference>
<dbReference type="GO" id="GO:0003676">
    <property type="term" value="F:nucleic acid binding"/>
    <property type="evidence" value="ECO:0007669"/>
    <property type="project" value="InterPro"/>
</dbReference>
<dbReference type="EC" id="2.7.7.49" evidence="1"/>
<dbReference type="SUPFAM" id="SSF53098">
    <property type="entry name" value="Ribonuclease H-like"/>
    <property type="match status" value="1"/>
</dbReference>
<feature type="domain" description="Integrase catalytic" evidence="9">
    <location>
        <begin position="547"/>
        <end position="705"/>
    </location>
</feature>
<dbReference type="Gene3D" id="3.10.20.370">
    <property type="match status" value="1"/>
</dbReference>
<dbReference type="FunFam" id="1.10.340.70:FF:000001">
    <property type="entry name" value="Retrovirus-related Pol polyprotein from transposon gypsy-like Protein"/>
    <property type="match status" value="1"/>
</dbReference>
<dbReference type="InterPro" id="IPR000477">
    <property type="entry name" value="RT_dom"/>
</dbReference>
<dbReference type="FunFam" id="3.10.10.10:FF:000002">
    <property type="entry name" value="Retrovirus-related Pol polyprotein from transposon 17.6-like protein"/>
    <property type="match status" value="1"/>
</dbReference>
<sequence length="803" mass="92398">MCERELSIPASIVNVESGRCKLWVTNFSRQNQLIPKGINIACLTTIENDAICFLKGEDQEDSKEHKTRSRITREKLKGVLGAELTSFEKEELLHLLEEFGDIFDINKKLRKSRCNAVKHRIETSDNAPIKQRPYRTSATERRAIENEVQRMLKEDVIQPSDSPWSSPVVLVKKKNGEWRFCVDYRRLNKITKKDVYPLPRIDDALDCLAGAKIFSMMDLKSGYWQIEVDDKDREKTAFVTSDGLYEFKVMPFGLCNAPATFERMMDTKLLTSGPVLGHFLPNAETKIHSDASGYGIGAVLVQVQDGKERPLAYASRSLTAAEKNYSTTEKECLAVVWAISKFRPYLFGRPFTVVTDHHSLYWLANLKDPSGRLARWALRLQEYDINIVYKSGRKHSDADSLSRKPLFESVVENCDEIPSLAAITDYRKEQLKDKHLKSIIRTLEKGDGYQSYQMRNNVLYKRNYDPMGQQWLLVIPKQLRRDVLKSLHDAPTSGHLGFAKTYDRIRRKYCWPGLYGSVRRYVSHFRECQRRKSPPQLPSGQLHPIKLPDIPFNKIGVDLGRFPLTRNGNRWIIVCTDYLTRFTVTKALPTAEATEIAKFLVEEIILKHGAPREMISDRGRSILSNLVKDINQLCQTSHLLTTAYHPQTNGLTERFNKTLADMVSMYVDVEQRNWDTILPFVTFAYNSAKQDTTGFTPFFLVHGRDIVTPLDVILPHDTENHADNYVQQLITRAEEARQLAKLHILDAQAVDKRRYDERHRPVNYNVGDLVWVFTPVRKVGLSEKLLRCYFGPYRITRRLSGVT</sequence>
<keyword evidence="4" id="KW-0548">Nucleotidyltransferase</keyword>
<dbReference type="GO" id="GO:0006508">
    <property type="term" value="P:proteolysis"/>
    <property type="evidence" value="ECO:0007669"/>
    <property type="project" value="UniProtKB-KW"/>
</dbReference>